<dbReference type="GO" id="GO:0031505">
    <property type="term" value="P:fungal-type cell wall organization"/>
    <property type="evidence" value="ECO:0007669"/>
    <property type="project" value="TreeGrafter"/>
</dbReference>
<dbReference type="Pfam" id="PF22799">
    <property type="entry name" value="PIR1-like_C"/>
    <property type="match status" value="1"/>
</dbReference>
<keyword evidence="3" id="KW-0964">Secreted</keyword>
<gene>
    <name evidence="9" type="primary">CSP1</name>
    <name evidence="9" type="ordered locus">Cd36_30750</name>
    <name evidence="10" type="ORF">CD36_30750</name>
</gene>
<sequence length="359" mass="41954">MKFSTAALTFSFFAIVNSSVVTYSTEFGGNEEHKHDKYDCEIDTFDWKFALVVKEWKHHKDEKFCKDTDLDLVYEGDDGQLYHGCDGTYPYSKCKHCTNVFGGGDDDNKWDNKWKDDKGDDKWKDKKCDDKWDDKHKDDHCKDDNGKDGKCKDDDKCKDKKCDDKWDGNCKDDHGKDDKCKDDGKWDDKCKDKCDDKHKDDNCKDEKCDDKCKDDEKCHDHWKGDDKCDKHHCKYPYCEIHNTDCDLLITLCNGVLKDKRDATGEIAVNHQFQFDKPPQNDALHKKGFSIVHTEGTYYLALNHQIEFWHCKVDDKGLYKIYDKSIGDQCSKIELIVLKSDEKATNDDCDDDCKKKEKYD</sequence>
<dbReference type="PANTHER" id="PTHR47254">
    <property type="entry name" value="CELL WALL MANNOPROTEIN CIS3-RELATED"/>
    <property type="match status" value="1"/>
</dbReference>
<evidence type="ECO:0000256" key="1">
    <source>
        <dbReference type="ARBA" id="ARBA00004191"/>
    </source>
</evidence>
<evidence type="ECO:0000313" key="11">
    <source>
        <dbReference type="Proteomes" id="UP000002605"/>
    </source>
</evidence>
<evidence type="ECO:0000256" key="7">
    <source>
        <dbReference type="SAM" id="SignalP"/>
    </source>
</evidence>
<feature type="chain" id="PRO_5002894294" evidence="7">
    <location>
        <begin position="19"/>
        <end position="359"/>
    </location>
</feature>
<feature type="domain" description="Cell wall mannoprotein PIR1-like C-terminal" evidence="8">
    <location>
        <begin position="254"/>
        <end position="332"/>
    </location>
</feature>
<keyword evidence="11" id="KW-1185">Reference proteome</keyword>
<protein>
    <submittedName>
        <fullName evidence="10">Covalently-linked cell wall protein, putative</fullName>
    </submittedName>
</protein>
<evidence type="ECO:0000256" key="2">
    <source>
        <dbReference type="ARBA" id="ARBA00022512"/>
    </source>
</evidence>
<dbReference type="CGD" id="CAL0000163295">
    <property type="gene designation" value="CSP1"/>
</dbReference>
<dbReference type="VEuPathDB" id="FungiDB:CD36_30750"/>
<proteinExistence type="inferred from homology"/>
<evidence type="ECO:0000256" key="6">
    <source>
        <dbReference type="SAM" id="MobiDB-lite"/>
    </source>
</evidence>
<name>B9WLX0_CANDC</name>
<organism evidence="10 11">
    <name type="scientific">Candida dubliniensis (strain CD36 / ATCC MYA-646 / CBS 7987 / NCPF 3949 / NRRL Y-17841)</name>
    <name type="common">Yeast</name>
    <dbReference type="NCBI Taxonomy" id="573826"/>
    <lineage>
        <taxon>Eukaryota</taxon>
        <taxon>Fungi</taxon>
        <taxon>Dikarya</taxon>
        <taxon>Ascomycota</taxon>
        <taxon>Saccharomycotina</taxon>
        <taxon>Pichiomycetes</taxon>
        <taxon>Debaryomycetaceae</taxon>
        <taxon>Candida/Lodderomyces clade</taxon>
        <taxon>Candida</taxon>
    </lineage>
</organism>
<dbReference type="AlphaFoldDB" id="B9WLX0"/>
<dbReference type="EMBL" id="FM992695">
    <property type="protein sequence ID" value="CAX40082.1"/>
    <property type="molecule type" value="Genomic_DNA"/>
</dbReference>
<comment type="subcellular location">
    <subcellularLocation>
        <location evidence="1">Secreted</location>
        <location evidence="1">Cell wall</location>
    </subcellularLocation>
</comment>
<evidence type="ECO:0000259" key="8">
    <source>
        <dbReference type="Pfam" id="PF22799"/>
    </source>
</evidence>
<feature type="region of interest" description="Disordered" evidence="6">
    <location>
        <begin position="131"/>
        <end position="154"/>
    </location>
</feature>
<dbReference type="GO" id="GO:0009277">
    <property type="term" value="C:fungal-type cell wall"/>
    <property type="evidence" value="ECO:0000314"/>
    <property type="project" value="CGD"/>
</dbReference>
<evidence type="ECO:0000256" key="3">
    <source>
        <dbReference type="ARBA" id="ARBA00022525"/>
    </source>
</evidence>
<dbReference type="HOGENOM" id="CLU_061202_1_0_1"/>
<dbReference type="InterPro" id="IPR051153">
    <property type="entry name" value="Yeast_CWMannoprotein_PIR"/>
</dbReference>
<dbReference type="PANTHER" id="PTHR47254:SF1">
    <property type="entry name" value="CELL WALL MANNOPROTEIN CIS3-RELATED"/>
    <property type="match status" value="1"/>
</dbReference>
<feature type="signal peptide" evidence="7">
    <location>
        <begin position="1"/>
        <end position="18"/>
    </location>
</feature>
<dbReference type="OrthoDB" id="5415592at2759"/>
<dbReference type="InterPro" id="IPR054508">
    <property type="entry name" value="PIR1-like_C"/>
</dbReference>
<evidence type="ECO:0000313" key="9">
    <source>
        <dbReference type="CGD" id="CAL0000163295"/>
    </source>
</evidence>
<dbReference type="GeneID" id="8049713"/>
<keyword evidence="4 7" id="KW-0732">Signal</keyword>
<evidence type="ECO:0000256" key="4">
    <source>
        <dbReference type="ARBA" id="ARBA00022729"/>
    </source>
</evidence>
<comment type="similarity">
    <text evidence="5">Belongs to the PIR protein family.</text>
</comment>
<dbReference type="Proteomes" id="UP000002605">
    <property type="component" value="Chromosome R"/>
</dbReference>
<dbReference type="RefSeq" id="XP_002422081.1">
    <property type="nucleotide sequence ID" value="XM_002422036.1"/>
</dbReference>
<accession>B9WLX0</accession>
<dbReference type="KEGG" id="cdu:CD36_30750"/>
<reference evidence="10 11" key="1">
    <citation type="journal article" date="2009" name="Genome Res.">
        <title>Comparative genomics of the fungal pathogens Candida dubliniensis and Candida albicans.</title>
        <authorList>
            <person name="Jackson A.P."/>
            <person name="Gamble J.A."/>
            <person name="Yeomans T."/>
            <person name="Moran G.P."/>
            <person name="Saunders D."/>
            <person name="Harris D."/>
            <person name="Aslett M."/>
            <person name="Barrell J.F."/>
            <person name="Butler G."/>
            <person name="Citiulo F."/>
            <person name="Coleman D.C."/>
            <person name="de Groot P.W.J."/>
            <person name="Goodwin T.J."/>
            <person name="Quail M.A."/>
            <person name="McQuillan J."/>
            <person name="Munro C.A."/>
            <person name="Pain A."/>
            <person name="Poulter R.T."/>
            <person name="Rajandream M.A."/>
            <person name="Renauld H."/>
            <person name="Spiering M.J."/>
            <person name="Tivey A."/>
            <person name="Gow N.A.R."/>
            <person name="Barrell B."/>
            <person name="Sullivan D.J."/>
            <person name="Berriman M."/>
        </authorList>
    </citation>
    <scope>NUCLEOTIDE SEQUENCE [LARGE SCALE GENOMIC DNA]</scope>
    <source>
        <strain evidence="11">CD36 / ATCC MYA-646 / CBS 7987 / NCPF 3949 / NRRL Y-17841</strain>
    </source>
</reference>
<evidence type="ECO:0000313" key="10">
    <source>
        <dbReference type="EMBL" id="CAX40082.1"/>
    </source>
</evidence>
<evidence type="ECO:0000256" key="5">
    <source>
        <dbReference type="ARBA" id="ARBA00038219"/>
    </source>
</evidence>
<keyword evidence="2" id="KW-0134">Cell wall</keyword>
<dbReference type="GO" id="GO:0005199">
    <property type="term" value="F:structural constituent of cell wall"/>
    <property type="evidence" value="ECO:0007669"/>
    <property type="project" value="TreeGrafter"/>
</dbReference>